<keyword evidence="2" id="KW-0732">Signal</keyword>
<evidence type="ECO:0000313" key="4">
    <source>
        <dbReference type="Proteomes" id="UP001143981"/>
    </source>
</evidence>
<accession>A0A9W7YAG9</accession>
<evidence type="ECO:0000313" key="3">
    <source>
        <dbReference type="EMBL" id="KAJ1734239.1"/>
    </source>
</evidence>
<proteinExistence type="predicted"/>
<name>A0A9W7YAG9_9FUNG</name>
<dbReference type="PANTHER" id="PTHR35465">
    <property type="entry name" value="CAVEOLIN-1 PROTEIN"/>
    <property type="match status" value="1"/>
</dbReference>
<dbReference type="PANTHER" id="PTHR35465:SF1">
    <property type="entry name" value="PHOSPHATIDYLINOSITOL-GLYCAN BIOSYNTHESIS CLASS X PROTEIN"/>
    <property type="match status" value="1"/>
</dbReference>
<dbReference type="Proteomes" id="UP001143981">
    <property type="component" value="Unassembled WGS sequence"/>
</dbReference>
<feature type="signal peptide" evidence="2">
    <location>
        <begin position="1"/>
        <end position="20"/>
    </location>
</feature>
<sequence>MGLALLLLALVLAACANVRGNTEVRRFRLDLDTPMHQSPLLQRRIDGVLPNQTALAAPFTTSGIEAIYAAESTTASSEDRVRWYRLQGLEPGRSYELRVSYAATPPSSFDIALYSVLEVLRLFNAAPGREETPHMQDSAPRAELDMYAKVTVSYTGHSHIVDMENRQVRYIIALERHVLGLPVRAYKLVGALVVVVIFSLLVVAPRILAAADAVLAEDTKQHKKD</sequence>
<organism evidence="3 4">
    <name type="scientific">Coemansia biformis</name>
    <dbReference type="NCBI Taxonomy" id="1286918"/>
    <lineage>
        <taxon>Eukaryota</taxon>
        <taxon>Fungi</taxon>
        <taxon>Fungi incertae sedis</taxon>
        <taxon>Zoopagomycota</taxon>
        <taxon>Kickxellomycotina</taxon>
        <taxon>Kickxellomycetes</taxon>
        <taxon>Kickxellales</taxon>
        <taxon>Kickxellaceae</taxon>
        <taxon>Coemansia</taxon>
    </lineage>
</organism>
<feature type="chain" id="PRO_5040814858" evidence="2">
    <location>
        <begin position="21"/>
        <end position="225"/>
    </location>
</feature>
<feature type="transmembrane region" description="Helical" evidence="1">
    <location>
        <begin position="188"/>
        <end position="215"/>
    </location>
</feature>
<keyword evidence="4" id="KW-1185">Reference proteome</keyword>
<dbReference type="EMBL" id="JANBOI010000086">
    <property type="protein sequence ID" value="KAJ1734239.1"/>
    <property type="molecule type" value="Genomic_DNA"/>
</dbReference>
<evidence type="ECO:0000256" key="2">
    <source>
        <dbReference type="SAM" id="SignalP"/>
    </source>
</evidence>
<dbReference type="AlphaFoldDB" id="A0A9W7YAG9"/>
<keyword evidence="1" id="KW-0472">Membrane</keyword>
<keyword evidence="1" id="KW-1133">Transmembrane helix</keyword>
<gene>
    <name evidence="3" type="ORF">LPJ61_001178</name>
</gene>
<keyword evidence="1" id="KW-0812">Transmembrane</keyword>
<dbReference type="Pfam" id="PF10333">
    <property type="entry name" value="Pga1"/>
    <property type="match status" value="1"/>
</dbReference>
<evidence type="ECO:0000256" key="1">
    <source>
        <dbReference type="SAM" id="Phobius"/>
    </source>
</evidence>
<comment type="caution">
    <text evidence="3">The sequence shown here is derived from an EMBL/GenBank/DDBJ whole genome shotgun (WGS) entry which is preliminary data.</text>
</comment>
<protein>
    <submittedName>
        <fullName evidence="3">Uncharacterized protein</fullName>
    </submittedName>
</protein>
<dbReference type="OrthoDB" id="3360032at2759"/>
<reference evidence="3" key="1">
    <citation type="submission" date="2022-07" db="EMBL/GenBank/DDBJ databases">
        <title>Phylogenomic reconstructions and comparative analyses of Kickxellomycotina fungi.</title>
        <authorList>
            <person name="Reynolds N.K."/>
            <person name="Stajich J.E."/>
            <person name="Barry K."/>
            <person name="Grigoriev I.V."/>
            <person name="Crous P."/>
            <person name="Smith M.E."/>
        </authorList>
    </citation>
    <scope>NUCLEOTIDE SEQUENCE</scope>
    <source>
        <strain evidence="3">BCRC 34381</strain>
    </source>
</reference>
<dbReference type="InterPro" id="IPR019433">
    <property type="entry name" value="GPI_ManTrfase_II_coact_Pga1"/>
</dbReference>